<feature type="domain" description="SWIM-type" evidence="3">
    <location>
        <begin position="280"/>
        <end position="315"/>
    </location>
</feature>
<organism evidence="4 5">
    <name type="scientific">Rhizoctonia solani</name>
    <dbReference type="NCBI Taxonomy" id="456999"/>
    <lineage>
        <taxon>Eukaryota</taxon>
        <taxon>Fungi</taxon>
        <taxon>Dikarya</taxon>
        <taxon>Basidiomycota</taxon>
        <taxon>Agaricomycotina</taxon>
        <taxon>Agaricomycetes</taxon>
        <taxon>Cantharellales</taxon>
        <taxon>Ceratobasidiaceae</taxon>
        <taxon>Rhizoctonia</taxon>
    </lineage>
</organism>
<feature type="compositionally biased region" description="Acidic residues" evidence="2">
    <location>
        <begin position="402"/>
        <end position="418"/>
    </location>
</feature>
<proteinExistence type="predicted"/>
<keyword evidence="1" id="KW-0479">Metal-binding</keyword>
<dbReference type="EMBL" id="CAJMWY010000549">
    <property type="protein sequence ID" value="CAE6438633.1"/>
    <property type="molecule type" value="Genomic_DNA"/>
</dbReference>
<comment type="caution">
    <text evidence="4">The sequence shown here is derived from an EMBL/GenBank/DDBJ whole genome shotgun (WGS) entry which is preliminary data.</text>
</comment>
<keyword evidence="1" id="KW-0862">Zinc</keyword>
<sequence>MPAAAITDTNFKERGALVKVFPGIKLLLCRFHLCQRWSNSRGKCLRGNAPGQKAIFDRLIILERQLLESTSFNIARNLISDEISALNQIATNGLYASAAGKGMTHVEYLLSSWVTEALWESWSDGGRQAAAALIGVAIHEVVMTNNHLESFNGLLKHKLLKGWSRGGRRIRVDTLVFMLALKVAQSIFQQRRLEAEERKMLLKALEGVPGADKLIGAGRATHQPIEAPVAYLSPDAMRDEGARLLLQYKRLSSPVVHEKGVKLTCWSVGSTDINGTPIAYTVWLGFDGVALCTCPDFQQRGGACKHMRAALSHVQGLKTWVRQNNGNDPIAHIPNIELPTNKAAAINAIATRNGFSRQNTAWEGAVGVGSGCGGASTFAQAARCVDEALRGGFLGDLDEINEADGESASDSDSGDYEAGDMSSGEGSALWLHDDEPYSASTSARGVVEQVIARMKYEIKRQMRVFPTIHAALDQITRRDLDNPRHLPIHEQFTHALEALAARFRGLLPSVTSSQNNTQLPAASQHNTHTHPLPPSPEKRQYRKDSRSIH</sequence>
<dbReference type="Pfam" id="PF04434">
    <property type="entry name" value="SWIM"/>
    <property type="match status" value="1"/>
</dbReference>
<dbReference type="GO" id="GO:0008270">
    <property type="term" value="F:zinc ion binding"/>
    <property type="evidence" value="ECO:0007669"/>
    <property type="project" value="UniProtKB-KW"/>
</dbReference>
<keyword evidence="1" id="KW-0863">Zinc-finger</keyword>
<dbReference type="PROSITE" id="PS50966">
    <property type="entry name" value="ZF_SWIM"/>
    <property type="match status" value="1"/>
</dbReference>
<evidence type="ECO:0000256" key="2">
    <source>
        <dbReference type="SAM" id="MobiDB-lite"/>
    </source>
</evidence>
<feature type="region of interest" description="Disordered" evidence="2">
    <location>
        <begin position="511"/>
        <end position="549"/>
    </location>
</feature>
<name>A0A8H3ATF7_9AGAM</name>
<accession>A0A8H3ATF7</accession>
<dbReference type="InterPro" id="IPR007527">
    <property type="entry name" value="Znf_SWIM"/>
</dbReference>
<evidence type="ECO:0000256" key="1">
    <source>
        <dbReference type="PROSITE-ProRule" id="PRU00325"/>
    </source>
</evidence>
<evidence type="ECO:0000313" key="4">
    <source>
        <dbReference type="EMBL" id="CAE6438633.1"/>
    </source>
</evidence>
<protein>
    <recommendedName>
        <fullName evidence="3">SWIM-type domain-containing protein</fullName>
    </recommendedName>
</protein>
<feature type="region of interest" description="Disordered" evidence="2">
    <location>
        <begin position="402"/>
        <end position="431"/>
    </location>
</feature>
<feature type="compositionally biased region" description="Polar residues" evidence="2">
    <location>
        <begin position="511"/>
        <end position="526"/>
    </location>
</feature>
<feature type="compositionally biased region" description="Basic and acidic residues" evidence="2">
    <location>
        <begin position="536"/>
        <end position="549"/>
    </location>
</feature>
<evidence type="ECO:0000259" key="3">
    <source>
        <dbReference type="PROSITE" id="PS50966"/>
    </source>
</evidence>
<evidence type="ECO:0000313" key="5">
    <source>
        <dbReference type="Proteomes" id="UP000663861"/>
    </source>
</evidence>
<dbReference type="Proteomes" id="UP000663861">
    <property type="component" value="Unassembled WGS sequence"/>
</dbReference>
<dbReference type="AlphaFoldDB" id="A0A8H3ATF7"/>
<reference evidence="4" key="1">
    <citation type="submission" date="2021-01" db="EMBL/GenBank/DDBJ databases">
        <authorList>
            <person name="Kaushik A."/>
        </authorList>
    </citation>
    <scope>NUCLEOTIDE SEQUENCE</scope>
    <source>
        <strain evidence="4">AG4-RS23</strain>
    </source>
</reference>
<gene>
    <name evidence="4" type="ORF">RDB_LOCUS36716</name>
</gene>